<keyword evidence="3" id="KW-1185">Reference proteome</keyword>
<name>A0ABN8XME2_RANTA</name>
<gene>
    <name evidence="2" type="ORF">MRATA1EN1_LOCUS32130</name>
</gene>
<accession>A0ABN8XME2</accession>
<sequence length="79" mass="7967">MAAPVQPCSGVFPRAPLHAHLCSVSSTCDRGPSSATSVGGQGGRSGIPAGTVSHSFSWAHDSRIYGFQARGHTSGDTVG</sequence>
<proteinExistence type="predicted"/>
<feature type="region of interest" description="Disordered" evidence="1">
    <location>
        <begin position="28"/>
        <end position="52"/>
    </location>
</feature>
<dbReference type="EMBL" id="CATKSN020000908">
    <property type="protein sequence ID" value="CAI9150512.1"/>
    <property type="molecule type" value="Genomic_DNA"/>
</dbReference>
<evidence type="ECO:0000313" key="2">
    <source>
        <dbReference type="EMBL" id="CAI9150512.1"/>
    </source>
</evidence>
<dbReference type="Proteomes" id="UP001176941">
    <property type="component" value="Unassembled WGS sequence"/>
</dbReference>
<protein>
    <submittedName>
        <fullName evidence="2">Uncharacterized protein</fullName>
    </submittedName>
</protein>
<organism evidence="2 3">
    <name type="scientific">Rangifer tarandus platyrhynchus</name>
    <name type="common">Svalbard reindeer</name>
    <dbReference type="NCBI Taxonomy" id="3082113"/>
    <lineage>
        <taxon>Eukaryota</taxon>
        <taxon>Metazoa</taxon>
        <taxon>Chordata</taxon>
        <taxon>Craniata</taxon>
        <taxon>Vertebrata</taxon>
        <taxon>Euteleostomi</taxon>
        <taxon>Mammalia</taxon>
        <taxon>Eutheria</taxon>
        <taxon>Laurasiatheria</taxon>
        <taxon>Artiodactyla</taxon>
        <taxon>Ruminantia</taxon>
        <taxon>Pecora</taxon>
        <taxon>Cervidae</taxon>
        <taxon>Odocoileinae</taxon>
        <taxon>Rangifer</taxon>
    </lineage>
</organism>
<comment type="caution">
    <text evidence="2">The sequence shown here is derived from an EMBL/GenBank/DDBJ whole genome shotgun (WGS) entry which is preliminary data.</text>
</comment>
<reference evidence="2" key="1">
    <citation type="submission" date="2023-04" db="EMBL/GenBank/DDBJ databases">
        <authorList>
            <consortium name="ELIXIR-Norway"/>
        </authorList>
    </citation>
    <scope>NUCLEOTIDE SEQUENCE [LARGE SCALE GENOMIC DNA]</scope>
</reference>
<evidence type="ECO:0000256" key="1">
    <source>
        <dbReference type="SAM" id="MobiDB-lite"/>
    </source>
</evidence>
<feature type="compositionally biased region" description="Polar residues" evidence="1">
    <location>
        <begin position="28"/>
        <end position="38"/>
    </location>
</feature>
<evidence type="ECO:0000313" key="3">
    <source>
        <dbReference type="Proteomes" id="UP001176941"/>
    </source>
</evidence>